<dbReference type="EMBL" id="UPHU01000002">
    <property type="protein sequence ID" value="VBA68740.1"/>
    <property type="molecule type" value="Genomic_DNA"/>
</dbReference>
<reference evidence="2 3" key="1">
    <citation type="submission" date="2018-09" db="EMBL/GenBank/DDBJ databases">
        <authorList>
            <person name="Tagini F."/>
        </authorList>
    </citation>
    <scope>NUCLEOTIDE SEQUENCE [LARGE SCALE GENOMIC DNA]</scope>
    <source>
        <strain evidence="2 3">MK142</strain>
    </source>
</reference>
<sequence length="44" mass="4760">MNIGRQGGNRPARDADSNGNTAARHFLGMSTPVRSWGDLNSRFA</sequence>
<dbReference type="Proteomes" id="UP000268285">
    <property type="component" value="Unassembled WGS sequence"/>
</dbReference>
<dbReference type="AlphaFoldDB" id="A0A498R2W2"/>
<proteinExistence type="predicted"/>
<evidence type="ECO:0000256" key="1">
    <source>
        <dbReference type="SAM" id="MobiDB-lite"/>
    </source>
</evidence>
<feature type="region of interest" description="Disordered" evidence="1">
    <location>
        <begin position="1"/>
        <end position="44"/>
    </location>
</feature>
<protein>
    <submittedName>
        <fullName evidence="2">Uncharacterized protein</fullName>
    </submittedName>
</protein>
<accession>A0A498R2W2</accession>
<evidence type="ECO:0000313" key="2">
    <source>
        <dbReference type="EMBL" id="VBA68740.1"/>
    </source>
</evidence>
<keyword evidence="3" id="KW-1185">Reference proteome</keyword>
<organism evidence="2 3">
    <name type="scientific">Mycobacterium pseudokansasii</name>
    <dbReference type="NCBI Taxonomy" id="2341080"/>
    <lineage>
        <taxon>Bacteria</taxon>
        <taxon>Bacillati</taxon>
        <taxon>Actinomycetota</taxon>
        <taxon>Actinomycetes</taxon>
        <taxon>Mycobacteriales</taxon>
        <taxon>Mycobacteriaceae</taxon>
        <taxon>Mycobacterium</taxon>
    </lineage>
</organism>
<name>A0A498R2W2_9MYCO</name>
<gene>
    <name evidence="2" type="ORF">LAUMK142_05774</name>
</gene>
<evidence type="ECO:0000313" key="3">
    <source>
        <dbReference type="Proteomes" id="UP000268285"/>
    </source>
</evidence>